<dbReference type="InterPro" id="IPR013430">
    <property type="entry name" value="Toxin_antidote_HigA"/>
</dbReference>
<name>A0ABM6Z522_9ACTO</name>
<keyword evidence="3" id="KW-1185">Reference proteome</keyword>
<dbReference type="EMBL" id="CP032514">
    <property type="protein sequence ID" value="AYD90482.1"/>
    <property type="molecule type" value="Genomic_DNA"/>
</dbReference>
<dbReference type="SMART" id="SM00530">
    <property type="entry name" value="HTH_XRE"/>
    <property type="match status" value="1"/>
</dbReference>
<dbReference type="Pfam" id="PF01381">
    <property type="entry name" value="HTH_3"/>
    <property type="match status" value="1"/>
</dbReference>
<evidence type="ECO:0000313" key="2">
    <source>
        <dbReference type="EMBL" id="AYD90482.1"/>
    </source>
</evidence>
<dbReference type="Gene3D" id="1.10.260.40">
    <property type="entry name" value="lambda repressor-like DNA-binding domains"/>
    <property type="match status" value="1"/>
</dbReference>
<organism evidence="2 3">
    <name type="scientific">Actinomyces lilanjuaniae</name>
    <dbReference type="NCBI Taxonomy" id="2321394"/>
    <lineage>
        <taxon>Bacteria</taxon>
        <taxon>Bacillati</taxon>
        <taxon>Actinomycetota</taxon>
        <taxon>Actinomycetes</taxon>
        <taxon>Actinomycetales</taxon>
        <taxon>Actinomycetaceae</taxon>
        <taxon>Actinomyces</taxon>
    </lineage>
</organism>
<dbReference type="NCBIfam" id="TIGR02607">
    <property type="entry name" value="antidote_HigA"/>
    <property type="match status" value="1"/>
</dbReference>
<evidence type="ECO:0000313" key="3">
    <source>
        <dbReference type="Proteomes" id="UP000273001"/>
    </source>
</evidence>
<proteinExistence type="predicted"/>
<gene>
    <name evidence="2" type="primary">higA</name>
    <name evidence="2" type="ORF">D5R93_11600</name>
</gene>
<reference evidence="2 3" key="1">
    <citation type="submission" date="2018-09" db="EMBL/GenBank/DDBJ databases">
        <authorList>
            <person name="Li J."/>
        </authorList>
    </citation>
    <scope>NUCLEOTIDE SEQUENCE [LARGE SCALE GENOMIC DNA]</scope>
    <source>
        <strain evidence="2 3">2129</strain>
    </source>
</reference>
<sequence length="92" mass="10544">MTQRPNYVVPTGDFVEEWMEDQGVSAAELSRRLGVSRRHVSRILHGEVPLSREMALRLEEVTGVPARIWNLHETGYRERWLAARPGGHPEGR</sequence>
<dbReference type="Proteomes" id="UP000273001">
    <property type="component" value="Chromosome"/>
</dbReference>
<accession>A0ABM6Z522</accession>
<feature type="domain" description="HTH cro/C1-type" evidence="1">
    <location>
        <begin position="15"/>
        <end position="69"/>
    </location>
</feature>
<dbReference type="SUPFAM" id="SSF47413">
    <property type="entry name" value="lambda repressor-like DNA-binding domains"/>
    <property type="match status" value="1"/>
</dbReference>
<protein>
    <submittedName>
        <fullName evidence="2">Addiction module antidote protein, HigA family</fullName>
    </submittedName>
</protein>
<dbReference type="InterPro" id="IPR010982">
    <property type="entry name" value="Lambda_DNA-bd_dom_sf"/>
</dbReference>
<dbReference type="CDD" id="cd00093">
    <property type="entry name" value="HTH_XRE"/>
    <property type="match status" value="1"/>
</dbReference>
<evidence type="ECO:0000259" key="1">
    <source>
        <dbReference type="PROSITE" id="PS50943"/>
    </source>
</evidence>
<dbReference type="InterPro" id="IPR001387">
    <property type="entry name" value="Cro/C1-type_HTH"/>
</dbReference>
<dbReference type="PROSITE" id="PS50943">
    <property type="entry name" value="HTH_CROC1"/>
    <property type="match status" value="1"/>
</dbReference>
<dbReference type="RefSeq" id="WP_120205382.1">
    <property type="nucleotide sequence ID" value="NZ_CP032514.1"/>
</dbReference>